<accession>A0A645H2R0</accession>
<sequence length="50" mass="5879">MKTVSLYESIYGLAELLAKANEEFRHLWIPMRGMAAKDHSLRTVQFLQRK</sequence>
<comment type="caution">
    <text evidence="1">The sequence shown here is derived from an EMBL/GenBank/DDBJ whole genome shotgun (WGS) entry which is preliminary data.</text>
</comment>
<gene>
    <name evidence="1" type="ORF">SDC9_180800</name>
</gene>
<proteinExistence type="predicted"/>
<organism evidence="1">
    <name type="scientific">bioreactor metagenome</name>
    <dbReference type="NCBI Taxonomy" id="1076179"/>
    <lineage>
        <taxon>unclassified sequences</taxon>
        <taxon>metagenomes</taxon>
        <taxon>ecological metagenomes</taxon>
    </lineage>
</organism>
<evidence type="ECO:0000313" key="1">
    <source>
        <dbReference type="EMBL" id="MPN33315.1"/>
    </source>
</evidence>
<name>A0A645H2R0_9ZZZZ</name>
<reference evidence="1" key="1">
    <citation type="submission" date="2019-08" db="EMBL/GenBank/DDBJ databases">
        <authorList>
            <person name="Kucharzyk K."/>
            <person name="Murdoch R.W."/>
            <person name="Higgins S."/>
            <person name="Loffler F."/>
        </authorList>
    </citation>
    <scope>NUCLEOTIDE SEQUENCE</scope>
</reference>
<dbReference type="AlphaFoldDB" id="A0A645H2R0"/>
<dbReference type="EMBL" id="VSSQ01085754">
    <property type="protein sequence ID" value="MPN33315.1"/>
    <property type="molecule type" value="Genomic_DNA"/>
</dbReference>
<protein>
    <submittedName>
        <fullName evidence="1">Uncharacterized protein</fullName>
    </submittedName>
</protein>